<comment type="similarity">
    <text evidence="2">Belongs to the GMC oxidoreductase family.</text>
</comment>
<dbReference type="InterPro" id="IPR012132">
    <property type="entry name" value="GMC_OxRdtase"/>
</dbReference>
<dbReference type="PANTHER" id="PTHR11552:SF147">
    <property type="entry name" value="CHOLINE DEHYDROGENASE, MITOCHONDRIAL"/>
    <property type="match status" value="1"/>
</dbReference>
<dbReference type="InterPro" id="IPR000172">
    <property type="entry name" value="GMC_OxRdtase_N"/>
</dbReference>
<evidence type="ECO:0000256" key="3">
    <source>
        <dbReference type="ARBA" id="ARBA00022630"/>
    </source>
</evidence>
<organism evidence="7 8">
    <name type="scientific">Komagataeibacter melaceti</name>
    <dbReference type="NCBI Taxonomy" id="2766577"/>
    <lineage>
        <taxon>Bacteria</taxon>
        <taxon>Pseudomonadati</taxon>
        <taxon>Pseudomonadota</taxon>
        <taxon>Alphaproteobacteria</taxon>
        <taxon>Acetobacterales</taxon>
        <taxon>Acetobacteraceae</taxon>
        <taxon>Komagataeibacter</taxon>
    </lineage>
</organism>
<reference evidence="7 8" key="1">
    <citation type="submission" date="2018-08" db="EMBL/GenBank/DDBJ databases">
        <title>Komagataeibacter sp. AV 382.</title>
        <authorList>
            <person name="Skraban J."/>
            <person name="Trcek J."/>
        </authorList>
    </citation>
    <scope>NUCLEOTIDE SEQUENCE [LARGE SCALE GENOMIC DNA]</scope>
    <source>
        <strain evidence="7 8">AV 382</strain>
    </source>
</reference>
<evidence type="ECO:0000256" key="5">
    <source>
        <dbReference type="PIRSR" id="PIRSR000137-2"/>
    </source>
</evidence>
<dbReference type="PROSITE" id="PS00624">
    <property type="entry name" value="GMC_OXRED_2"/>
    <property type="match status" value="1"/>
</dbReference>
<dbReference type="Pfam" id="PF05199">
    <property type="entry name" value="GMC_oxred_C"/>
    <property type="match status" value="1"/>
</dbReference>
<name>A0A371Z4J2_9PROT</name>
<dbReference type="Gene3D" id="3.30.560.10">
    <property type="entry name" value="Glucose Oxidase, domain 3"/>
    <property type="match status" value="1"/>
</dbReference>
<dbReference type="RefSeq" id="WP_116701637.1">
    <property type="nucleotide sequence ID" value="NZ_QUWV01000004.1"/>
</dbReference>
<feature type="binding site" evidence="5">
    <location>
        <position position="227"/>
    </location>
    <ligand>
        <name>FAD</name>
        <dbReference type="ChEBI" id="CHEBI:57692"/>
    </ligand>
</feature>
<dbReference type="Proteomes" id="UP000262371">
    <property type="component" value="Unassembled WGS sequence"/>
</dbReference>
<dbReference type="GO" id="GO:0016614">
    <property type="term" value="F:oxidoreductase activity, acting on CH-OH group of donors"/>
    <property type="evidence" value="ECO:0007669"/>
    <property type="project" value="InterPro"/>
</dbReference>
<dbReference type="SUPFAM" id="SSF51905">
    <property type="entry name" value="FAD/NAD(P)-binding domain"/>
    <property type="match status" value="1"/>
</dbReference>
<dbReference type="GO" id="GO:0050660">
    <property type="term" value="F:flavin adenine dinucleotide binding"/>
    <property type="evidence" value="ECO:0007669"/>
    <property type="project" value="InterPro"/>
</dbReference>
<dbReference type="PIRSF" id="PIRSF000137">
    <property type="entry name" value="Alcohol_oxidase"/>
    <property type="match status" value="1"/>
</dbReference>
<evidence type="ECO:0000256" key="1">
    <source>
        <dbReference type="ARBA" id="ARBA00001974"/>
    </source>
</evidence>
<accession>A0A371Z4J2</accession>
<feature type="domain" description="Glucose-methanol-choline oxidoreductase N-terminal" evidence="6">
    <location>
        <begin position="262"/>
        <end position="276"/>
    </location>
</feature>
<dbReference type="Gene3D" id="3.50.50.60">
    <property type="entry name" value="FAD/NAD(P)-binding domain"/>
    <property type="match status" value="1"/>
</dbReference>
<dbReference type="SUPFAM" id="SSF54373">
    <property type="entry name" value="FAD-linked reductases, C-terminal domain"/>
    <property type="match status" value="1"/>
</dbReference>
<feature type="binding site" evidence="5">
    <location>
        <position position="92"/>
    </location>
    <ligand>
        <name>FAD</name>
        <dbReference type="ChEBI" id="CHEBI:57692"/>
    </ligand>
</feature>
<dbReference type="EMBL" id="QUWV01000004">
    <property type="protein sequence ID" value="RFD21413.1"/>
    <property type="molecule type" value="Genomic_DNA"/>
</dbReference>
<protein>
    <submittedName>
        <fullName evidence="7">FAD-binding protein</fullName>
    </submittedName>
</protein>
<dbReference type="Pfam" id="PF00732">
    <property type="entry name" value="GMC_oxred_N"/>
    <property type="match status" value="1"/>
</dbReference>
<proteinExistence type="inferred from homology"/>
<dbReference type="InterPro" id="IPR007867">
    <property type="entry name" value="GMC_OxRtase_C"/>
</dbReference>
<dbReference type="OrthoDB" id="9785276at2"/>
<keyword evidence="4 5" id="KW-0274">FAD</keyword>
<dbReference type="PANTHER" id="PTHR11552">
    <property type="entry name" value="GLUCOSE-METHANOL-CHOLINE GMC OXIDOREDUCTASE"/>
    <property type="match status" value="1"/>
</dbReference>
<gene>
    <name evidence="7" type="ORF">DY926_00810</name>
</gene>
<comment type="caution">
    <text evidence="7">The sequence shown here is derived from an EMBL/GenBank/DDBJ whole genome shotgun (WGS) entry which is preliminary data.</text>
</comment>
<sequence>MEHSVLSDIGAVWDYIVVGAGSAGAVLGRRLAEDTDARVLVLESGPTDEHVREISDPAAWAGLATSRYDYRYVYAPARHAMGQSIPIPRGRVVGGCSSTNAMLWYRGHPSDYDAWEQAGATGWNFRSVLPYFRRAEDWEGGATALRGTGGPLRITRSPDPHPIARALLAAAAECGFPVLEDGNGPDNEGASLANLNIADGERWSTSRGYLRPAMAWPNLTLLTDVQVTSLVVENGACTGVRVASGSTTRVLSATREVVLAAGAIDTPRLLLLSGIGPAAELERLGLPVRVDLPGVGMNLQDHPLLKGMNFVARAPLGPIHDQGGGAMMNWKSDPALQAPDLHAFIVQRPHASPELRARYDIPDDSFAISPGLMGSKSRGYMRLLEARHDGAVEIQPEFLAEPSDLRALASAVETVFDLAESAAFRDLVLRPASPARRLDRAGREAFVRESLSTFFHVCGTCSMGTDEMSVVDPTLRVRGVDGLRIADASVIPVIPTCNTLAPVVMVAERAADMMKEGT</sequence>
<comment type="cofactor">
    <cofactor evidence="1 5">
        <name>FAD</name>
        <dbReference type="ChEBI" id="CHEBI:57692"/>
    </cofactor>
</comment>
<evidence type="ECO:0000313" key="8">
    <source>
        <dbReference type="Proteomes" id="UP000262371"/>
    </source>
</evidence>
<keyword evidence="3" id="KW-0285">Flavoprotein</keyword>
<evidence type="ECO:0000256" key="2">
    <source>
        <dbReference type="ARBA" id="ARBA00010790"/>
    </source>
</evidence>
<dbReference type="AlphaFoldDB" id="A0A371Z4J2"/>
<evidence type="ECO:0000313" key="7">
    <source>
        <dbReference type="EMBL" id="RFD21413.1"/>
    </source>
</evidence>
<dbReference type="InterPro" id="IPR036188">
    <property type="entry name" value="FAD/NAD-bd_sf"/>
</dbReference>
<evidence type="ECO:0000259" key="6">
    <source>
        <dbReference type="PROSITE" id="PS00624"/>
    </source>
</evidence>
<keyword evidence="8" id="KW-1185">Reference proteome</keyword>
<evidence type="ECO:0000256" key="4">
    <source>
        <dbReference type="ARBA" id="ARBA00022827"/>
    </source>
</evidence>